<comment type="subcellular location">
    <subcellularLocation>
        <location evidence="1">Nucleus</location>
    </subcellularLocation>
</comment>
<dbReference type="PANTHER" id="PTHR12716">
    <property type="entry name" value="TRANSCRIPTION INITIATION FACTOR IIE, BETA SUBUNIT"/>
    <property type="match status" value="1"/>
</dbReference>
<dbReference type="PANTHER" id="PTHR12716:SF8">
    <property type="entry name" value="TRANSCRIPTION INITIATION FACTOR IIE SUBUNIT BETA"/>
    <property type="match status" value="1"/>
</dbReference>
<evidence type="ECO:0000313" key="10">
    <source>
        <dbReference type="Proteomes" id="UP001141327"/>
    </source>
</evidence>
<keyword evidence="10" id="KW-1185">Reference proteome</keyword>
<sequence length="206" mass="23157">MPRKDNISLILKRVIDHLSAHHGEPFTITQLSTVAGCDVTPHMAELANNPKISFHDNIYEYKPPHPINNKEEMLLLLQHSDHGILVNELKDCYPAAEADIKELSSRESIPQIYIVKTEKGASDIAFYSDPDPDYFPYVGKDIIDLWLHVDTPRFSELQDRLAGAGLPCLSTGIVAARKKAPKTQKKATRRRPTKVTNVHMPSLLDD</sequence>
<feature type="compositionally biased region" description="Basic residues" evidence="7">
    <location>
        <begin position="180"/>
        <end position="193"/>
    </location>
</feature>
<proteinExistence type="predicted"/>
<dbReference type="InterPro" id="IPR003166">
    <property type="entry name" value="TFIIE_bsu_DNA-bd"/>
</dbReference>
<dbReference type="Proteomes" id="UP001141327">
    <property type="component" value="Unassembled WGS sequence"/>
</dbReference>
<name>A0ABQ8UD77_9EUKA</name>
<evidence type="ECO:0000256" key="7">
    <source>
        <dbReference type="SAM" id="MobiDB-lite"/>
    </source>
</evidence>
<dbReference type="PROSITE" id="PS51351">
    <property type="entry name" value="TFIIE_BETA_C"/>
    <property type="match status" value="1"/>
</dbReference>
<accession>A0ABQ8UD77</accession>
<keyword evidence="4" id="KW-0804">Transcription</keyword>
<evidence type="ECO:0000256" key="5">
    <source>
        <dbReference type="ARBA" id="ARBA00023242"/>
    </source>
</evidence>
<organism evidence="9 10">
    <name type="scientific">Paratrimastix pyriformis</name>
    <dbReference type="NCBI Taxonomy" id="342808"/>
    <lineage>
        <taxon>Eukaryota</taxon>
        <taxon>Metamonada</taxon>
        <taxon>Preaxostyla</taxon>
        <taxon>Paratrimastigidae</taxon>
        <taxon>Paratrimastix</taxon>
    </lineage>
</organism>
<dbReference type="EMBL" id="JAPMOS010000100">
    <property type="protein sequence ID" value="KAJ4455597.1"/>
    <property type="molecule type" value="Genomic_DNA"/>
</dbReference>
<reference evidence="9" key="1">
    <citation type="journal article" date="2022" name="bioRxiv">
        <title>Genomics of Preaxostyla Flagellates Illuminates Evolutionary Transitions and the Path Towards Mitochondrial Loss.</title>
        <authorList>
            <person name="Novak L.V.F."/>
            <person name="Treitli S.C."/>
            <person name="Pyrih J."/>
            <person name="Halakuc P."/>
            <person name="Pipaliya S.V."/>
            <person name="Vacek V."/>
            <person name="Brzon O."/>
            <person name="Soukal P."/>
            <person name="Eme L."/>
            <person name="Dacks J.B."/>
            <person name="Karnkowska A."/>
            <person name="Elias M."/>
            <person name="Hampl V."/>
        </authorList>
    </citation>
    <scope>NUCLEOTIDE SEQUENCE</scope>
    <source>
        <strain evidence="9">RCP-MX</strain>
    </source>
</reference>
<dbReference type="Pfam" id="PF18121">
    <property type="entry name" value="TFA2_Winged_2"/>
    <property type="match status" value="1"/>
</dbReference>
<evidence type="ECO:0000256" key="1">
    <source>
        <dbReference type="ARBA" id="ARBA00004123"/>
    </source>
</evidence>
<evidence type="ECO:0000256" key="2">
    <source>
        <dbReference type="ARBA" id="ARBA00023015"/>
    </source>
</evidence>
<dbReference type="InterPro" id="IPR016656">
    <property type="entry name" value="TFIIE-bsu"/>
</dbReference>
<evidence type="ECO:0000256" key="3">
    <source>
        <dbReference type="ARBA" id="ARBA00023125"/>
    </source>
</evidence>
<keyword evidence="2" id="KW-0805">Transcription regulation</keyword>
<feature type="domain" description="TFIIE beta" evidence="8">
    <location>
        <begin position="1"/>
        <end position="68"/>
    </location>
</feature>
<keyword evidence="3" id="KW-0238">DNA-binding</keyword>
<protein>
    <submittedName>
        <fullName evidence="9">Transcription initiation factor TFIIE subunit beta</fullName>
    </submittedName>
</protein>
<evidence type="ECO:0000256" key="4">
    <source>
        <dbReference type="ARBA" id="ARBA00023163"/>
    </source>
</evidence>
<evidence type="ECO:0000256" key="6">
    <source>
        <dbReference type="ARBA" id="ARBA00025581"/>
    </source>
</evidence>
<feature type="region of interest" description="Disordered" evidence="7">
    <location>
        <begin position="180"/>
        <end position="206"/>
    </location>
</feature>
<comment type="caution">
    <text evidence="9">The sequence shown here is derived from an EMBL/GenBank/DDBJ whole genome shotgun (WGS) entry which is preliminary data.</text>
</comment>
<evidence type="ECO:0000259" key="8">
    <source>
        <dbReference type="PROSITE" id="PS51351"/>
    </source>
</evidence>
<gene>
    <name evidence="9" type="ORF">PAPYR_9404</name>
</gene>
<dbReference type="InterPro" id="IPR040501">
    <property type="entry name" value="TFA2_Winged_2"/>
</dbReference>
<evidence type="ECO:0000313" key="9">
    <source>
        <dbReference type="EMBL" id="KAJ4455597.1"/>
    </source>
</evidence>
<comment type="function">
    <text evidence="6">Recruits TFIIH to the initiation complex and stimulates the RNA polymerase II C-terminal domain kinase and DNA-dependent ATPase activities of TFIIH. Both TFIIH and TFIIE are required for promoter clearance by RNA polymerase.</text>
</comment>
<keyword evidence="5" id="KW-0539">Nucleus</keyword>